<organism evidence="2 3">
    <name type="scientific">Pseudodesulfovibrio portus</name>
    <dbReference type="NCBI Taxonomy" id="231439"/>
    <lineage>
        <taxon>Bacteria</taxon>
        <taxon>Pseudomonadati</taxon>
        <taxon>Thermodesulfobacteriota</taxon>
        <taxon>Desulfovibrionia</taxon>
        <taxon>Desulfovibrionales</taxon>
        <taxon>Desulfovibrionaceae</taxon>
    </lineage>
</organism>
<feature type="transmembrane region" description="Helical" evidence="1">
    <location>
        <begin position="22"/>
        <end position="47"/>
    </location>
</feature>
<feature type="transmembrane region" description="Helical" evidence="1">
    <location>
        <begin position="277"/>
        <end position="295"/>
    </location>
</feature>
<protein>
    <submittedName>
        <fullName evidence="2">Uncharacterized protein</fullName>
    </submittedName>
</protein>
<keyword evidence="1" id="KW-1133">Transmembrane helix</keyword>
<proteinExistence type="predicted"/>
<feature type="transmembrane region" description="Helical" evidence="1">
    <location>
        <begin position="129"/>
        <end position="148"/>
    </location>
</feature>
<keyword evidence="3" id="KW-1185">Reference proteome</keyword>
<dbReference type="RefSeq" id="WP_264981290.1">
    <property type="nucleotide sequence ID" value="NZ_AP026708.1"/>
</dbReference>
<keyword evidence="1" id="KW-0812">Transmembrane</keyword>
<dbReference type="Proteomes" id="UP001061361">
    <property type="component" value="Chromosome"/>
</dbReference>
<sequence length="347" mass="38243">MNPAALIPVAEPLPIHWVWFDILLIVTLTAHLLFMNALVGSAAIGLIQSVRGKRDVLRQVGMKLPPLLALTINMGVAPLLFLQVNYGNFDYVSSVLMGGWWFAIVAVLLASYYGFYYCKFQYDSTAPGLRTLLFAASLAGCLYVGFMFTNNMTLMLHPEYWPEYFTAKGGFLNFADATLVSRYLHAMVGALALGGLFIALLGQARDNREFVDLGMTWFTRATLANLAVGIWFLFAQPSAILKAFMGGNVPATATLVASLAAMAVMLLAGFKKQPKQAAVWGTITMFLMVCNRHWLRTLSLEPWFDISTTPVTNQYGSFFLFLGFLVVGLAAIGYMLKLYFTARGRGV</sequence>
<feature type="transmembrane region" description="Helical" evidence="1">
    <location>
        <begin position="183"/>
        <end position="202"/>
    </location>
</feature>
<feature type="transmembrane region" description="Helical" evidence="1">
    <location>
        <begin position="315"/>
        <end position="336"/>
    </location>
</feature>
<feature type="transmembrane region" description="Helical" evidence="1">
    <location>
        <begin position="251"/>
        <end position="270"/>
    </location>
</feature>
<feature type="transmembrane region" description="Helical" evidence="1">
    <location>
        <begin position="223"/>
        <end position="245"/>
    </location>
</feature>
<name>A0ABM8ASG3_9BACT</name>
<feature type="transmembrane region" description="Helical" evidence="1">
    <location>
        <begin position="67"/>
        <end position="86"/>
    </location>
</feature>
<reference evidence="2" key="1">
    <citation type="submission" date="2022-08" db="EMBL/GenBank/DDBJ databases">
        <title>Genome Sequence of the sulphate-reducing bacterium, Pseudodesulfovibrio portus JCM14722.</title>
        <authorList>
            <person name="Kondo R."/>
            <person name="Kataoka T."/>
        </authorList>
    </citation>
    <scope>NUCLEOTIDE SEQUENCE</scope>
    <source>
        <strain evidence="2">JCM 14722</strain>
    </source>
</reference>
<evidence type="ECO:0000256" key="1">
    <source>
        <dbReference type="SAM" id="Phobius"/>
    </source>
</evidence>
<feature type="transmembrane region" description="Helical" evidence="1">
    <location>
        <begin position="98"/>
        <end position="117"/>
    </location>
</feature>
<gene>
    <name evidence="2" type="ORF">JCM14722_19240</name>
</gene>
<dbReference type="EMBL" id="AP026708">
    <property type="protein sequence ID" value="BDQ34382.1"/>
    <property type="molecule type" value="Genomic_DNA"/>
</dbReference>
<accession>A0ABM8ASG3</accession>
<keyword evidence="1" id="KW-0472">Membrane</keyword>
<evidence type="ECO:0000313" key="2">
    <source>
        <dbReference type="EMBL" id="BDQ34382.1"/>
    </source>
</evidence>
<evidence type="ECO:0000313" key="3">
    <source>
        <dbReference type="Proteomes" id="UP001061361"/>
    </source>
</evidence>